<sequence length="56" mass="6466">MVSFITCIAVLGIAYGVYRLVDQLPDVLFRVSEIQRDIADIRRKLVEDEREPDEAE</sequence>
<gene>
    <name evidence="1" type="ORF">METZ01_LOCUS15052</name>
</gene>
<evidence type="ECO:0000313" key="1">
    <source>
        <dbReference type="EMBL" id="SUZ62198.1"/>
    </source>
</evidence>
<reference evidence="1" key="1">
    <citation type="submission" date="2018-05" db="EMBL/GenBank/DDBJ databases">
        <authorList>
            <person name="Lanie J.A."/>
            <person name="Ng W.-L."/>
            <person name="Kazmierczak K.M."/>
            <person name="Andrzejewski T.M."/>
            <person name="Davidsen T.M."/>
            <person name="Wayne K.J."/>
            <person name="Tettelin H."/>
            <person name="Glass J.I."/>
            <person name="Rusch D."/>
            <person name="Podicherti R."/>
            <person name="Tsui H.-C.T."/>
            <person name="Winkler M.E."/>
        </authorList>
    </citation>
    <scope>NUCLEOTIDE SEQUENCE</scope>
</reference>
<accession>A0A381P7J9</accession>
<protein>
    <submittedName>
        <fullName evidence="1">Uncharacterized protein</fullName>
    </submittedName>
</protein>
<proteinExistence type="predicted"/>
<dbReference type="AlphaFoldDB" id="A0A381P7J9"/>
<organism evidence="1">
    <name type="scientific">marine metagenome</name>
    <dbReference type="NCBI Taxonomy" id="408172"/>
    <lineage>
        <taxon>unclassified sequences</taxon>
        <taxon>metagenomes</taxon>
        <taxon>ecological metagenomes</taxon>
    </lineage>
</organism>
<name>A0A381P7J9_9ZZZZ</name>
<dbReference type="EMBL" id="UINC01000854">
    <property type="protein sequence ID" value="SUZ62198.1"/>
    <property type="molecule type" value="Genomic_DNA"/>
</dbReference>